<dbReference type="Proteomes" id="UP001196413">
    <property type="component" value="Unassembled WGS sequence"/>
</dbReference>
<protein>
    <recommendedName>
        <fullName evidence="1">FH2 domain-containing protein</fullName>
    </recommendedName>
</protein>
<keyword evidence="3" id="KW-1185">Reference proteome</keyword>
<name>A0AAD5QF56_PARTN</name>
<accession>A0AAD5QF56</accession>
<dbReference type="InterPro" id="IPR015425">
    <property type="entry name" value="FH2_Formin"/>
</dbReference>
<comment type="caution">
    <text evidence="2">The sequence shown here is derived from an EMBL/GenBank/DDBJ whole genome shotgun (WGS) entry which is preliminary data.</text>
</comment>
<organism evidence="2 3">
    <name type="scientific">Parelaphostrongylus tenuis</name>
    <name type="common">Meningeal worm</name>
    <dbReference type="NCBI Taxonomy" id="148309"/>
    <lineage>
        <taxon>Eukaryota</taxon>
        <taxon>Metazoa</taxon>
        <taxon>Ecdysozoa</taxon>
        <taxon>Nematoda</taxon>
        <taxon>Chromadorea</taxon>
        <taxon>Rhabditida</taxon>
        <taxon>Rhabditina</taxon>
        <taxon>Rhabditomorpha</taxon>
        <taxon>Strongyloidea</taxon>
        <taxon>Metastrongylidae</taxon>
        <taxon>Parelaphostrongylus</taxon>
    </lineage>
</organism>
<dbReference type="Gene3D" id="1.20.58.2220">
    <property type="entry name" value="Formin, FH2 domain"/>
    <property type="match status" value="1"/>
</dbReference>
<dbReference type="EMBL" id="JAHQIW010000601">
    <property type="protein sequence ID" value="KAJ1349017.1"/>
    <property type="molecule type" value="Genomic_DNA"/>
</dbReference>
<reference evidence="2" key="1">
    <citation type="submission" date="2021-06" db="EMBL/GenBank/DDBJ databases">
        <title>Parelaphostrongylus tenuis whole genome reference sequence.</title>
        <authorList>
            <person name="Garwood T.J."/>
            <person name="Larsen P.A."/>
            <person name="Fountain-Jones N.M."/>
            <person name="Garbe J.R."/>
            <person name="Macchietto M.G."/>
            <person name="Kania S.A."/>
            <person name="Gerhold R.W."/>
            <person name="Richards J.E."/>
            <person name="Wolf T.M."/>
        </authorList>
    </citation>
    <scope>NUCLEOTIDE SEQUENCE</scope>
    <source>
        <strain evidence="2">MNPRO001-30</strain>
        <tissue evidence="2">Meninges</tissue>
    </source>
</reference>
<feature type="domain" description="FH2" evidence="1">
    <location>
        <begin position="1"/>
        <end position="115"/>
    </location>
</feature>
<evidence type="ECO:0000313" key="3">
    <source>
        <dbReference type="Proteomes" id="UP001196413"/>
    </source>
</evidence>
<evidence type="ECO:0000313" key="2">
    <source>
        <dbReference type="EMBL" id="KAJ1349017.1"/>
    </source>
</evidence>
<gene>
    <name evidence="2" type="ORF">KIN20_004459</name>
</gene>
<sequence>MIDGMFSITQHTQQPLSETYHTQSMKKKRNLVDLLTPKRSQNVAITLKQFKNLDSVIAGLHDNKVEQFDVEMLRTLKAILPDSDEIVNFQMIITRLKYIVIRQDKNHYNQHIPYN</sequence>
<dbReference type="PROSITE" id="PS51444">
    <property type="entry name" value="FH2"/>
    <property type="match status" value="1"/>
</dbReference>
<dbReference type="SUPFAM" id="SSF101447">
    <property type="entry name" value="Formin homology 2 domain (FH2 domain)"/>
    <property type="match status" value="1"/>
</dbReference>
<dbReference type="AlphaFoldDB" id="A0AAD5QF56"/>
<proteinExistence type="predicted"/>
<evidence type="ECO:0000259" key="1">
    <source>
        <dbReference type="PROSITE" id="PS51444"/>
    </source>
</evidence>
<dbReference type="Pfam" id="PF02181">
    <property type="entry name" value="FH2"/>
    <property type="match status" value="1"/>
</dbReference>
<dbReference type="InterPro" id="IPR042201">
    <property type="entry name" value="FH2_Formin_sf"/>
</dbReference>